<dbReference type="GO" id="GO:0008270">
    <property type="term" value="F:zinc ion binding"/>
    <property type="evidence" value="ECO:0007669"/>
    <property type="project" value="UniProtKB-KW"/>
</dbReference>
<accession>Q9TYN5</accession>
<evidence type="ECO:0000313" key="3">
    <source>
        <dbReference type="EMBL" id="CCD61338.2"/>
    </source>
</evidence>
<keyword evidence="1" id="KW-0862">Zinc</keyword>
<evidence type="ECO:0000313" key="4">
    <source>
        <dbReference type="Proteomes" id="UP000001940"/>
    </source>
</evidence>
<evidence type="ECO:0000256" key="1">
    <source>
        <dbReference type="PROSITE-ProRule" id="PRU00042"/>
    </source>
</evidence>
<sequence>MCYASFDLSDPFKIHLRKHDNLKPFGCSYCFKQFSSRSVCRRHVQLMHENQKRAGDGDNDDDDDID</sequence>
<keyword evidence="4" id="KW-1185">Reference proteome</keyword>
<dbReference type="Gene3D" id="3.30.160.60">
    <property type="entry name" value="Classic Zinc Finger"/>
    <property type="match status" value="1"/>
</dbReference>
<dbReference type="PIR" id="T33891">
    <property type="entry name" value="T33891"/>
</dbReference>
<dbReference type="IntAct" id="Q9TYN5">
    <property type="interactions" value="1"/>
</dbReference>
<dbReference type="InterPro" id="IPR013087">
    <property type="entry name" value="Znf_C2H2_type"/>
</dbReference>
<reference evidence="3 4" key="1">
    <citation type="journal article" date="1998" name="Science">
        <title>Genome sequence of the nematode C. elegans: a platform for investigating biology.</title>
        <authorList>
            <consortium name="The C. elegans sequencing consortium"/>
            <person name="Sulson J.E."/>
            <person name="Waterston R."/>
        </authorList>
    </citation>
    <scope>NUCLEOTIDE SEQUENCE [LARGE SCALE GENOMIC DNA]</scope>
    <source>
        <strain evidence="3 4">Bristol N2</strain>
    </source>
</reference>
<dbReference type="AlphaFoldDB" id="Q9TYN5"/>
<dbReference type="SUPFAM" id="SSF57667">
    <property type="entry name" value="beta-beta-alpha zinc fingers"/>
    <property type="match status" value="1"/>
</dbReference>
<evidence type="ECO:0000259" key="2">
    <source>
        <dbReference type="PROSITE" id="PS50157"/>
    </source>
</evidence>
<dbReference type="PROSITE" id="PS00028">
    <property type="entry name" value="ZINC_FINGER_C2H2_1"/>
    <property type="match status" value="1"/>
</dbReference>
<dbReference type="EMBL" id="BX284604">
    <property type="protein sequence ID" value="CCD61338.2"/>
    <property type="molecule type" value="Genomic_DNA"/>
</dbReference>
<organism evidence="3 4">
    <name type="scientific">Caenorhabditis elegans</name>
    <dbReference type="NCBI Taxonomy" id="6239"/>
    <lineage>
        <taxon>Eukaryota</taxon>
        <taxon>Metazoa</taxon>
        <taxon>Ecdysozoa</taxon>
        <taxon>Nematoda</taxon>
        <taxon>Chromadorea</taxon>
        <taxon>Rhabditida</taxon>
        <taxon>Rhabditina</taxon>
        <taxon>Rhabditomorpha</taxon>
        <taxon>Rhabditoidea</taxon>
        <taxon>Rhabditidae</taxon>
        <taxon>Peloderinae</taxon>
        <taxon>Caenorhabditis</taxon>
    </lineage>
</organism>
<keyword evidence="1" id="KW-0863">Zinc-finger</keyword>
<dbReference type="UCSC" id="Y37E11B.1a">
    <property type="organism name" value="c. elegans"/>
</dbReference>
<protein>
    <submittedName>
        <fullName evidence="3">C2H2-type domain-containing protein</fullName>
    </submittedName>
</protein>
<dbReference type="WormBase" id="Y37E11B.1a">
    <property type="protein sequence ID" value="CE48926"/>
    <property type="gene ID" value="WBGene00021374"/>
</dbReference>
<dbReference type="Proteomes" id="UP000001940">
    <property type="component" value="Chromosome IV"/>
</dbReference>
<proteinExistence type="predicted"/>
<dbReference type="InterPro" id="IPR036236">
    <property type="entry name" value="Znf_C2H2_sf"/>
</dbReference>
<dbReference type="Bgee" id="WBGene00021374">
    <property type="expression patterns" value="Expressed in embryo and 3 other cell types or tissues"/>
</dbReference>
<dbReference type="SMR" id="Q9TYN5"/>
<dbReference type="AGR" id="WB:WBGene00021374"/>
<evidence type="ECO:0000313" key="5">
    <source>
        <dbReference type="WormBase" id="Y37E11B.1a"/>
    </source>
</evidence>
<gene>
    <name evidence="3" type="ORF">CELE_Y37E11B.1</name>
    <name evidence="3 5" type="ORF">Y37E11B.1</name>
</gene>
<dbReference type="ExpressionAtlas" id="Q9TYN5">
    <property type="expression patterns" value="baseline and differential"/>
</dbReference>
<dbReference type="PROSITE" id="PS50157">
    <property type="entry name" value="ZINC_FINGER_C2H2_2"/>
    <property type="match status" value="1"/>
</dbReference>
<keyword evidence="1" id="KW-0479">Metal-binding</keyword>
<name>Q9TYN5_CAEEL</name>
<feature type="domain" description="C2H2-type" evidence="2">
    <location>
        <begin position="25"/>
        <end position="53"/>
    </location>
</feature>
<dbReference type="OrthoDB" id="5785100at2759"/>
<dbReference type="HOGENOM" id="CLU_002678_2_1_1"/>